<feature type="region of interest" description="Disordered" evidence="1">
    <location>
        <begin position="224"/>
        <end position="244"/>
    </location>
</feature>
<gene>
    <name evidence="2" type="primary">LOC109700624</name>
</gene>
<sequence>MAKAGFWSQDPNAQLACCRRFSPSLSHPFSFSHLACSRETLSDCVCVSLTLFLSLSLCLSPNPSVGLSLSLLLRVSSTPVVSRSLSLPRLSRSLCLSLRLSPTRFSLSQSLSDCLTRVLSPEQFLPSGPQRAASFAQPWKRSATLGTEGLRPPRGADLRRLERPHRERRGLRARPASQGRDALEKLGLGSLPPLRCEPEGRQWRVCPPERAAEGVLACAVQLGSAESRRHGRPPSSGPRRPGATSAAWVRTRRCTYRGLGKRFLAAEECICYGVN</sequence>
<feature type="compositionally biased region" description="Basic and acidic residues" evidence="1">
    <location>
        <begin position="154"/>
        <end position="165"/>
    </location>
</feature>
<accession>A0A8B7WF64</accession>
<organism evidence="2">
    <name type="scientific">Castor canadensis</name>
    <name type="common">American beaver</name>
    <dbReference type="NCBI Taxonomy" id="51338"/>
    <lineage>
        <taxon>Eukaryota</taxon>
        <taxon>Metazoa</taxon>
        <taxon>Chordata</taxon>
        <taxon>Craniata</taxon>
        <taxon>Vertebrata</taxon>
        <taxon>Euteleostomi</taxon>
        <taxon>Mammalia</taxon>
        <taxon>Eutheria</taxon>
        <taxon>Euarchontoglires</taxon>
        <taxon>Glires</taxon>
        <taxon>Rodentia</taxon>
        <taxon>Castorimorpha</taxon>
        <taxon>Castoridae</taxon>
        <taxon>Castor</taxon>
    </lineage>
</organism>
<reference evidence="2" key="1">
    <citation type="submission" date="2025-08" db="UniProtKB">
        <authorList>
            <consortium name="RefSeq"/>
        </authorList>
    </citation>
    <scope>IDENTIFICATION</scope>
    <source>
        <tissue evidence="2">Leukocyte</tissue>
    </source>
</reference>
<feature type="compositionally biased region" description="Low complexity" evidence="1">
    <location>
        <begin position="233"/>
        <end position="242"/>
    </location>
</feature>
<dbReference type="KEGG" id="ccan:109700624"/>
<dbReference type="AlphaFoldDB" id="A0A8B7WF64"/>
<protein>
    <submittedName>
        <fullName evidence="2">Uncharacterized protein LOC109700624</fullName>
    </submittedName>
</protein>
<evidence type="ECO:0000256" key="1">
    <source>
        <dbReference type="SAM" id="MobiDB-lite"/>
    </source>
</evidence>
<evidence type="ECO:0000313" key="2">
    <source>
        <dbReference type="RefSeq" id="XP_020041485.1"/>
    </source>
</evidence>
<name>A0A8B7WF64_CASCN</name>
<dbReference type="RefSeq" id="XP_020041485.1">
    <property type="nucleotide sequence ID" value="XM_020185896.1"/>
</dbReference>
<proteinExistence type="predicted"/>
<feature type="region of interest" description="Disordered" evidence="1">
    <location>
        <begin position="143"/>
        <end position="184"/>
    </location>
</feature>